<proteinExistence type="predicted"/>
<sequence length="693" mass="75946">MGEFSGIDPDGLQKMTSSFKGDKDHLRSTATSYKSQFAAKGLDTSSLTQLVGICGWLDDQMPMLTRRYHLAIAADKPYPDHKGMVSVDDGMVNTTAQSQKDGKALADKYNDALKKGDDPSEDLFADLSAHADDPDYLKAFYQQLGPQNLMILTNDMSDDNMYSRYGDHPDEAKHDRDVIAKTFGTFTKVAYEGQSAKQKQASWDKWFDKFKDPRGVFRADYLTGLLPGGSQDKDYLVALGDRVFDEDPSKNGSEFMNSSGLEKGVFADDHYTQLFDAMAKNPEASGEWMDHNYDTLQTIIYPHGPWDLGQPPARAQAFADLMSAGTIDLKKTNRPLAEKLTARIMMDNYRHQSGDASKIHPYDPIDVYYGKLVTANWSDMVYGITSPNGNTLWGADATSGGFTEKMSQWDQKAFLAGQDPNRPGLEVGAPLWQALLNESARNPTVAGQESALFDAFRTQITNEVGSAQKDTTEHAQDYRAMQRGLMMKAYSSAFEYAKGSIETDADDWAESVNSARTAMIGEATKLAEGVATGGTSAILDLGTEKATELGGTATDLLTDYIASKVAVSPEDAPGLAAKYKQINDSELDVSWQHEYQSEANAQLTGGGFSTDVTAPVTIHPRNGPAKTYTGDPKGYIKAPADNFLTSGGTVMDIDKMTPRQRTAYTNWLMDPAVVNHVDSRGFTQGQQFQHLAE</sequence>
<protein>
    <recommendedName>
        <fullName evidence="2">DUF6571 domain-containing protein</fullName>
    </recommendedName>
</protein>
<gene>
    <name evidence="3" type="ORF">RVR_3916</name>
</gene>
<dbReference type="EMBL" id="AP018365">
    <property type="protein sequence ID" value="BBA97933.1"/>
    <property type="molecule type" value="Genomic_DNA"/>
</dbReference>
<feature type="domain" description="DUF6571" evidence="2">
    <location>
        <begin position="87"/>
        <end position="234"/>
    </location>
</feature>
<dbReference type="Pfam" id="PF20211">
    <property type="entry name" value="DUF6571"/>
    <property type="match status" value="1"/>
</dbReference>
<name>A0A7U3VNS1_9ACTN</name>
<dbReference type="RefSeq" id="WP_202234158.1">
    <property type="nucleotide sequence ID" value="NZ_AP018365.1"/>
</dbReference>
<dbReference type="Proteomes" id="UP000595703">
    <property type="component" value="Chromosome"/>
</dbReference>
<reference evidence="3 4" key="2">
    <citation type="journal article" date="2011" name="J. Antibiot.">
        <title>Furaquinocins I and J: novel polyketide isoprenoid hybrid compounds from Streptomyces reveromyceticus SN-593.</title>
        <authorList>
            <person name="Panthee S."/>
            <person name="Takahashi S."/>
            <person name="Takagi H."/>
            <person name="Nogawa T."/>
            <person name="Oowada E."/>
            <person name="Uramoto M."/>
            <person name="Osada H."/>
        </authorList>
    </citation>
    <scope>NUCLEOTIDE SEQUENCE [LARGE SCALE GENOMIC DNA]</scope>
    <source>
        <strain evidence="3 4">SN-593</strain>
    </source>
</reference>
<reference evidence="3 4" key="1">
    <citation type="journal article" date="2010" name="J. Bacteriol.">
        <title>Biochemical characterization of a novel indole prenyltransferase from Streptomyces sp. SN-593.</title>
        <authorList>
            <person name="Takahashi S."/>
            <person name="Takagi H."/>
            <person name="Toyoda A."/>
            <person name="Uramoto M."/>
            <person name="Nogawa T."/>
            <person name="Ueki M."/>
            <person name="Sakaki Y."/>
            <person name="Osada H."/>
        </authorList>
    </citation>
    <scope>NUCLEOTIDE SEQUENCE [LARGE SCALE GENOMIC DNA]</scope>
    <source>
        <strain evidence="3 4">SN-593</strain>
    </source>
</reference>
<dbReference type="KEGG" id="arev:RVR_3916"/>
<evidence type="ECO:0000313" key="4">
    <source>
        <dbReference type="Proteomes" id="UP000595703"/>
    </source>
</evidence>
<accession>A0A7U3VNS1</accession>
<dbReference type="AlphaFoldDB" id="A0A7U3VNS1"/>
<dbReference type="InterPro" id="IPR046701">
    <property type="entry name" value="DUF6571"/>
</dbReference>
<reference evidence="3 4" key="3">
    <citation type="journal article" date="2011" name="Nat. Chem. Biol.">
        <title>Reveromycin A biosynthesis uses RevG and RevJ for stereospecific spiroacetal formation.</title>
        <authorList>
            <person name="Takahashi S."/>
            <person name="Toyoda A."/>
            <person name="Sekiyama Y."/>
            <person name="Takagi H."/>
            <person name="Nogawa T."/>
            <person name="Uramoto M."/>
            <person name="Suzuki R."/>
            <person name="Koshino H."/>
            <person name="Kumano T."/>
            <person name="Panthee S."/>
            <person name="Dairi T."/>
            <person name="Ishikawa J."/>
            <person name="Ikeda H."/>
            <person name="Sakaki Y."/>
            <person name="Osada H."/>
        </authorList>
    </citation>
    <scope>NUCLEOTIDE SEQUENCE [LARGE SCALE GENOMIC DNA]</scope>
    <source>
        <strain evidence="3 4">SN-593</strain>
    </source>
</reference>
<reference evidence="3 4" key="4">
    <citation type="journal article" date="2020" name="Sci. Rep.">
        <title>beta-carboline chemical signals induce reveromycin production through a LuxR family regulator in Streptomyces sp. SN-593.</title>
        <authorList>
            <person name="Panthee S."/>
            <person name="Kito N."/>
            <person name="Hayashi T."/>
            <person name="Shimizu T."/>
            <person name="Ishikawa J."/>
            <person name="Hamamoto H."/>
            <person name="Osada H."/>
            <person name="Takahashi S."/>
        </authorList>
    </citation>
    <scope>NUCLEOTIDE SEQUENCE [LARGE SCALE GENOMIC DNA]</scope>
    <source>
        <strain evidence="3 4">SN-593</strain>
    </source>
</reference>
<organism evidence="3 4">
    <name type="scientific">Actinacidiphila reveromycinica</name>
    <dbReference type="NCBI Taxonomy" id="659352"/>
    <lineage>
        <taxon>Bacteria</taxon>
        <taxon>Bacillati</taxon>
        <taxon>Actinomycetota</taxon>
        <taxon>Actinomycetes</taxon>
        <taxon>Kitasatosporales</taxon>
        <taxon>Streptomycetaceae</taxon>
        <taxon>Actinacidiphila</taxon>
    </lineage>
</organism>
<evidence type="ECO:0000259" key="2">
    <source>
        <dbReference type="Pfam" id="PF20211"/>
    </source>
</evidence>
<evidence type="ECO:0000313" key="3">
    <source>
        <dbReference type="EMBL" id="BBA97933.1"/>
    </source>
</evidence>
<evidence type="ECO:0000256" key="1">
    <source>
        <dbReference type="SAM" id="MobiDB-lite"/>
    </source>
</evidence>
<feature type="region of interest" description="Disordered" evidence="1">
    <location>
        <begin position="1"/>
        <end position="24"/>
    </location>
</feature>
<keyword evidence="4" id="KW-1185">Reference proteome</keyword>